<reference evidence="1 2" key="1">
    <citation type="submission" date="2016-02" db="EMBL/GenBank/DDBJ databases">
        <title>Draft genome sequence of the strain BR 10247T Bradyrhizobium neotropicale isolated from nodules of Centrolobium paraense.</title>
        <authorList>
            <person name="Simoes-Araujo J.L."/>
            <person name="Barauna A.C."/>
            <person name="Silva K."/>
            <person name="Zilli J.E."/>
        </authorList>
    </citation>
    <scope>NUCLEOTIDE SEQUENCE [LARGE SCALE GENOMIC DNA]</scope>
    <source>
        <strain evidence="1 2">BR 10247</strain>
    </source>
</reference>
<gene>
    <name evidence="1" type="ORF">AXW67_39130</name>
</gene>
<comment type="caution">
    <text evidence="1">The sequence shown here is derived from an EMBL/GenBank/DDBJ whole genome shotgun (WGS) entry which is preliminary data.</text>
</comment>
<name>A0A176ZEE2_9BRAD</name>
<dbReference type="RefSeq" id="WP_063677239.1">
    <property type="nucleotide sequence ID" value="NZ_LSEF01000028.1"/>
</dbReference>
<dbReference type="AlphaFoldDB" id="A0A176ZEE2"/>
<dbReference type="GeneID" id="32584098"/>
<sequence length="71" mass="7584">MPALFCDLDCDGGTITLWRKIGRDGLSARFEAGERLRTGGSCGQGLPLYIGADQEARSLPVEALPQQTCAE</sequence>
<protein>
    <submittedName>
        <fullName evidence="1">Uncharacterized protein</fullName>
    </submittedName>
</protein>
<accession>A0A176ZEE2</accession>
<dbReference type="Proteomes" id="UP000077173">
    <property type="component" value="Unassembled WGS sequence"/>
</dbReference>
<organism evidence="1 2">
    <name type="scientific">Bradyrhizobium neotropicale</name>
    <dbReference type="NCBI Taxonomy" id="1497615"/>
    <lineage>
        <taxon>Bacteria</taxon>
        <taxon>Pseudomonadati</taxon>
        <taxon>Pseudomonadota</taxon>
        <taxon>Alphaproteobacteria</taxon>
        <taxon>Hyphomicrobiales</taxon>
        <taxon>Nitrobacteraceae</taxon>
        <taxon>Bradyrhizobium</taxon>
    </lineage>
</organism>
<evidence type="ECO:0000313" key="1">
    <source>
        <dbReference type="EMBL" id="OAF19030.1"/>
    </source>
</evidence>
<proteinExistence type="predicted"/>
<dbReference type="EMBL" id="LSEF01000028">
    <property type="protein sequence ID" value="OAF19030.1"/>
    <property type="molecule type" value="Genomic_DNA"/>
</dbReference>
<keyword evidence="2" id="KW-1185">Reference proteome</keyword>
<evidence type="ECO:0000313" key="2">
    <source>
        <dbReference type="Proteomes" id="UP000077173"/>
    </source>
</evidence>